<dbReference type="Proteomes" id="UP001162740">
    <property type="component" value="Chromosome"/>
</dbReference>
<dbReference type="AlphaFoldDB" id="A0AA46WSE3"/>
<protein>
    <submittedName>
        <fullName evidence="1">VWA domain-containing protein</fullName>
    </submittedName>
</protein>
<accession>A0AA46WSE3</accession>
<organism evidence="1 2">
    <name type="scientific">Rhodococcus rhodochrous</name>
    <dbReference type="NCBI Taxonomy" id="1829"/>
    <lineage>
        <taxon>Bacteria</taxon>
        <taxon>Bacillati</taxon>
        <taxon>Actinomycetota</taxon>
        <taxon>Actinomycetes</taxon>
        <taxon>Mycobacteriales</taxon>
        <taxon>Nocardiaceae</taxon>
        <taxon>Rhodococcus</taxon>
    </lineage>
</organism>
<name>A0AA46WSE3_RHORH</name>
<sequence length="385" mass="41573">MTTESGDTERLRRWRLALGEAAEDSTGSLSSADDNAMDAALAALYDTAPGDGTAPRTAGLGASAPRVARWLGDIRTYFPTSVVQVMQRDAVDRLGLTRLLLEPEMLEAVEPDVHLVGTLLSLNRVMPETTKATARTVVEKVVREIEERIAQHTRTAVTGALDRSSRTSNPKLRDIDWDRTIRANLAHYLPEHRTVVPEKLVGYGRRSQAVKRDVVLAVDQSGSMASSVVYASVFAAVLASMRALRTSLVVFDTAVVDLTDKLTDPVDVLFGTQLGGGTDINRAIAYSRSLITRPADSLFVLISDLYEGGIRAEMLSRIREMLAAGVQVVVLLALSDDGAPSFDRDNAAALAELGVPAFACTPDRFPELLAVALERGDIGRWSQTG</sequence>
<gene>
    <name evidence="1" type="ORF">KUM34_015375</name>
</gene>
<dbReference type="InterPro" id="IPR050458">
    <property type="entry name" value="LolB"/>
</dbReference>
<dbReference type="PANTHER" id="PTHR30634">
    <property type="entry name" value="OUTER MEMBRANE LOLAB LIPOPROTEIN INSERTION APPARATUS"/>
    <property type="match status" value="1"/>
</dbReference>
<dbReference type="EMBL" id="CP083974">
    <property type="protein sequence ID" value="UZF43290.1"/>
    <property type="molecule type" value="Genomic_DNA"/>
</dbReference>
<dbReference type="PANTHER" id="PTHR30634:SF16">
    <property type="entry name" value="OUTER-MEMBRANE LIPOPROTEIN LOLB"/>
    <property type="match status" value="1"/>
</dbReference>
<evidence type="ECO:0000313" key="1">
    <source>
        <dbReference type="EMBL" id="UZF43290.1"/>
    </source>
</evidence>
<dbReference type="InterPro" id="IPR008912">
    <property type="entry name" value="Uncharacterised_CoxE"/>
</dbReference>
<dbReference type="Gene3D" id="3.40.50.410">
    <property type="entry name" value="von Willebrand factor, type A domain"/>
    <property type="match status" value="1"/>
</dbReference>
<dbReference type="Pfam" id="PF05762">
    <property type="entry name" value="VWA_CoxE"/>
    <property type="match status" value="1"/>
</dbReference>
<reference evidence="1 2" key="1">
    <citation type="journal article" date="2021" name="Front. Microbiol.">
        <title>Bacterial Transformation of Aromatic Monomers in Softwood Black Liquor.</title>
        <authorList>
            <person name="Navas L.E."/>
            <person name="Dexter G."/>
            <person name="Liu J."/>
            <person name="Levy-Booth D."/>
            <person name="Cho M."/>
            <person name="Jang S.K."/>
            <person name="Mansfield S.D."/>
            <person name="Renneckar S."/>
            <person name="Mohn W.W."/>
            <person name="Eltis L.D."/>
        </authorList>
    </citation>
    <scope>NUCLEOTIDE SEQUENCE [LARGE SCALE GENOMIC DNA]</scope>
    <source>
        <strain evidence="1 2">GD02</strain>
    </source>
</reference>
<proteinExistence type="predicted"/>
<dbReference type="RefSeq" id="WP_085468378.1">
    <property type="nucleotide sequence ID" value="NZ_CP032221.1"/>
</dbReference>
<evidence type="ECO:0000313" key="2">
    <source>
        <dbReference type="Proteomes" id="UP001162740"/>
    </source>
</evidence>
<dbReference type="SUPFAM" id="SSF53300">
    <property type="entry name" value="vWA-like"/>
    <property type="match status" value="1"/>
</dbReference>
<dbReference type="InterPro" id="IPR036465">
    <property type="entry name" value="vWFA_dom_sf"/>
</dbReference>